<comment type="caution">
    <text evidence="2">The sequence shown here is derived from an EMBL/GenBank/DDBJ whole genome shotgun (WGS) entry which is preliminary data.</text>
</comment>
<evidence type="ECO:0000313" key="2">
    <source>
        <dbReference type="EMBL" id="KEF57645.1"/>
    </source>
</evidence>
<name>A0A072PQ57_9EURO</name>
<dbReference type="HOGENOM" id="CLU_597208_0_0_1"/>
<feature type="region of interest" description="Disordered" evidence="1">
    <location>
        <begin position="96"/>
        <end position="125"/>
    </location>
</feature>
<gene>
    <name evidence="2" type="ORF">A1O9_05563</name>
</gene>
<dbReference type="OrthoDB" id="4121276at2759"/>
<dbReference type="EMBL" id="AMGV01000004">
    <property type="protein sequence ID" value="KEF57645.1"/>
    <property type="molecule type" value="Genomic_DNA"/>
</dbReference>
<dbReference type="VEuPathDB" id="FungiDB:A1O9_05563"/>
<evidence type="ECO:0000313" key="3">
    <source>
        <dbReference type="Proteomes" id="UP000027920"/>
    </source>
</evidence>
<feature type="region of interest" description="Disordered" evidence="1">
    <location>
        <begin position="1"/>
        <end position="29"/>
    </location>
</feature>
<dbReference type="Proteomes" id="UP000027920">
    <property type="component" value="Unassembled WGS sequence"/>
</dbReference>
<protein>
    <submittedName>
        <fullName evidence="2">Uncharacterized protein</fullName>
    </submittedName>
</protein>
<dbReference type="RefSeq" id="XP_013260235.1">
    <property type="nucleotide sequence ID" value="XM_013404781.1"/>
</dbReference>
<dbReference type="AlphaFoldDB" id="A0A072PQ57"/>
<organism evidence="2 3">
    <name type="scientific">Exophiala aquamarina CBS 119918</name>
    <dbReference type="NCBI Taxonomy" id="1182545"/>
    <lineage>
        <taxon>Eukaryota</taxon>
        <taxon>Fungi</taxon>
        <taxon>Dikarya</taxon>
        <taxon>Ascomycota</taxon>
        <taxon>Pezizomycotina</taxon>
        <taxon>Eurotiomycetes</taxon>
        <taxon>Chaetothyriomycetidae</taxon>
        <taxon>Chaetothyriales</taxon>
        <taxon>Herpotrichiellaceae</taxon>
        <taxon>Exophiala</taxon>
    </lineage>
</organism>
<sequence length="458" mass="52157">MRSTKSLDLPRSPKRPIDSTDISSTNSMIPPVKKSCLANLAGSMMPKFAGSGSVDNLQRDLPTSHDVDTVSAYEITTEVIDDDALMVFASPLAIDPAPGLPSPPPSEARASPATDTKLQAPRGPPKQILDLPDKVLGKILIYVLVPPRLENETVRPFYKKGMLAGYIRTGNEIETNIGHEVTKNNIDIAQTMLVCNKFAELGREAFYGSAWFQFSDPDAFKWWLRHIGTKNLAHVRKLAITVYPGFTTAHAIRSVFDLSAEEKYLQAFQELRRKHKLHYLEVVVISRDYWGRSILIDSADHDEVHKYRQLLLDELLRYRNLRMAKLQDTTRFWGNREQLRQCSVLLCRKEDVERAICKPRTKRMSLARLMEEIRVNRELEEMASRGSVYYDDDYDGVYPASRQMSRQSEGGINTRIYHAQSRPAKPMNSLLSSSLKGKRANTYSRKSRRSALQHELFR</sequence>
<dbReference type="GeneID" id="25280488"/>
<feature type="region of interest" description="Disordered" evidence="1">
    <location>
        <begin position="420"/>
        <end position="458"/>
    </location>
</feature>
<keyword evidence="3" id="KW-1185">Reference proteome</keyword>
<accession>A0A072PQ57</accession>
<reference evidence="2 3" key="1">
    <citation type="submission" date="2013-03" db="EMBL/GenBank/DDBJ databases">
        <title>The Genome Sequence of Exophiala aquamarina CBS 119918.</title>
        <authorList>
            <consortium name="The Broad Institute Genomics Platform"/>
            <person name="Cuomo C."/>
            <person name="de Hoog S."/>
            <person name="Gorbushina A."/>
            <person name="Walker B."/>
            <person name="Young S.K."/>
            <person name="Zeng Q."/>
            <person name="Gargeya S."/>
            <person name="Fitzgerald M."/>
            <person name="Haas B."/>
            <person name="Abouelleil A."/>
            <person name="Allen A.W."/>
            <person name="Alvarado L."/>
            <person name="Arachchi H.M."/>
            <person name="Berlin A.M."/>
            <person name="Chapman S.B."/>
            <person name="Gainer-Dewar J."/>
            <person name="Goldberg J."/>
            <person name="Griggs A."/>
            <person name="Gujja S."/>
            <person name="Hansen M."/>
            <person name="Howarth C."/>
            <person name="Imamovic A."/>
            <person name="Ireland A."/>
            <person name="Larimer J."/>
            <person name="McCowan C."/>
            <person name="Murphy C."/>
            <person name="Pearson M."/>
            <person name="Poon T.W."/>
            <person name="Priest M."/>
            <person name="Roberts A."/>
            <person name="Saif S."/>
            <person name="Shea T."/>
            <person name="Sisk P."/>
            <person name="Sykes S."/>
            <person name="Wortman J."/>
            <person name="Nusbaum C."/>
            <person name="Birren B."/>
        </authorList>
    </citation>
    <scope>NUCLEOTIDE SEQUENCE [LARGE SCALE GENOMIC DNA]</scope>
    <source>
        <strain evidence="2 3">CBS 119918</strain>
    </source>
</reference>
<evidence type="ECO:0000256" key="1">
    <source>
        <dbReference type="SAM" id="MobiDB-lite"/>
    </source>
</evidence>
<proteinExistence type="predicted"/>